<proteinExistence type="predicted"/>
<dbReference type="Gene3D" id="3.10.450.50">
    <property type="match status" value="1"/>
</dbReference>
<dbReference type="RefSeq" id="WP_121229832.1">
    <property type="nucleotide sequence ID" value="NZ_JBIUBA010000006.1"/>
</dbReference>
<accession>A0A495XPF5</accession>
<evidence type="ECO:0000313" key="2">
    <source>
        <dbReference type="EMBL" id="RKT74784.1"/>
    </source>
</evidence>
<dbReference type="SUPFAM" id="SSF54427">
    <property type="entry name" value="NTF2-like"/>
    <property type="match status" value="1"/>
</dbReference>
<dbReference type="Pfam" id="PF14534">
    <property type="entry name" value="DUF4440"/>
    <property type="match status" value="1"/>
</dbReference>
<gene>
    <name evidence="2" type="ORF">DFJ66_8155</name>
</gene>
<dbReference type="InterPro" id="IPR027843">
    <property type="entry name" value="DUF4440"/>
</dbReference>
<feature type="domain" description="DUF4440" evidence="1">
    <location>
        <begin position="48"/>
        <end position="145"/>
    </location>
</feature>
<dbReference type="EMBL" id="RBXR01000001">
    <property type="protein sequence ID" value="RKT74784.1"/>
    <property type="molecule type" value="Genomic_DNA"/>
</dbReference>
<sequence length="155" mass="16586">MRKLHAVAVGAAAVGLGITAVVVPSAASASSEHDNCAAGMHAAVVEDNAAYNARDPERYEAVLNPKMIFFYDGNVTYGRDAIMANAKRDFTVPGWVWQTTILSETMYGCTSGIAVLDAHSVNASKGTDVHFSVAMTMVREHGKWTVGMDTVHRLN</sequence>
<dbReference type="AlphaFoldDB" id="A0A495XPF5"/>
<keyword evidence="3" id="KW-1185">Reference proteome</keyword>
<dbReference type="OrthoDB" id="3374871at2"/>
<evidence type="ECO:0000259" key="1">
    <source>
        <dbReference type="Pfam" id="PF14534"/>
    </source>
</evidence>
<comment type="caution">
    <text evidence="2">The sequence shown here is derived from an EMBL/GenBank/DDBJ whole genome shotgun (WGS) entry which is preliminary data.</text>
</comment>
<protein>
    <submittedName>
        <fullName evidence="2">Uncharacterized protein DUF4440</fullName>
    </submittedName>
</protein>
<name>A0A495XPF5_9PSEU</name>
<reference evidence="2 3" key="1">
    <citation type="submission" date="2018-10" db="EMBL/GenBank/DDBJ databases">
        <title>Sequencing the genomes of 1000 actinobacteria strains.</title>
        <authorList>
            <person name="Klenk H.-P."/>
        </authorList>
    </citation>
    <scope>NUCLEOTIDE SEQUENCE [LARGE SCALE GENOMIC DNA]</scope>
    <source>
        <strain evidence="2 3">DSM 43911</strain>
    </source>
</reference>
<dbReference type="Proteomes" id="UP000272729">
    <property type="component" value="Unassembled WGS sequence"/>
</dbReference>
<organism evidence="2 3">
    <name type="scientific">Saccharothrix variisporea</name>
    <dbReference type="NCBI Taxonomy" id="543527"/>
    <lineage>
        <taxon>Bacteria</taxon>
        <taxon>Bacillati</taxon>
        <taxon>Actinomycetota</taxon>
        <taxon>Actinomycetes</taxon>
        <taxon>Pseudonocardiales</taxon>
        <taxon>Pseudonocardiaceae</taxon>
        <taxon>Saccharothrix</taxon>
    </lineage>
</organism>
<evidence type="ECO:0000313" key="3">
    <source>
        <dbReference type="Proteomes" id="UP000272729"/>
    </source>
</evidence>
<dbReference type="InterPro" id="IPR032710">
    <property type="entry name" value="NTF2-like_dom_sf"/>
</dbReference>